<dbReference type="InterPro" id="IPR035906">
    <property type="entry name" value="MetI-like_sf"/>
</dbReference>
<feature type="transmembrane region" description="Helical" evidence="8">
    <location>
        <begin position="257"/>
        <end position="279"/>
    </location>
</feature>
<proteinExistence type="inferred from homology"/>
<dbReference type="GO" id="GO:0035435">
    <property type="term" value="P:phosphate ion transmembrane transport"/>
    <property type="evidence" value="ECO:0007669"/>
    <property type="project" value="InterPro"/>
</dbReference>
<evidence type="ECO:0000259" key="9">
    <source>
        <dbReference type="PROSITE" id="PS50928"/>
    </source>
</evidence>
<reference evidence="11" key="1">
    <citation type="submission" date="2016-06" db="EMBL/GenBank/DDBJ databases">
        <authorList>
            <person name="Nascimento L."/>
            <person name="Pereira R.V."/>
            <person name="Martins L.F."/>
            <person name="Quaggio R.B."/>
            <person name="Silva A.M."/>
            <person name="Setubal J.C."/>
        </authorList>
    </citation>
    <scope>NUCLEOTIDE SEQUENCE [LARGE SCALE GENOMIC DNA]</scope>
</reference>
<comment type="subcellular location">
    <subcellularLocation>
        <location evidence="1 8">Cell membrane</location>
        <topology evidence="1 8">Multi-pass membrane protein</topology>
    </subcellularLocation>
</comment>
<dbReference type="PANTHER" id="PTHR43470">
    <property type="entry name" value="PHOSPHATE TRANSPORT SYSTEM PERMEASE PROTEIN PSTA-RELATED"/>
    <property type="match status" value="1"/>
</dbReference>
<feature type="transmembrane region" description="Helical" evidence="8">
    <location>
        <begin position="185"/>
        <end position="206"/>
    </location>
</feature>
<dbReference type="SUPFAM" id="SSF161098">
    <property type="entry name" value="MetI-like"/>
    <property type="match status" value="1"/>
</dbReference>
<dbReference type="AlphaFoldDB" id="A0A1Y3PGM9"/>
<evidence type="ECO:0000256" key="8">
    <source>
        <dbReference type="RuleBase" id="RU363043"/>
    </source>
</evidence>
<dbReference type="InterPro" id="IPR005672">
    <property type="entry name" value="Phosphate_PstA"/>
</dbReference>
<feature type="transmembrane region" description="Helical" evidence="8">
    <location>
        <begin position="141"/>
        <end position="164"/>
    </location>
</feature>
<dbReference type="EMBL" id="LZRT01000107">
    <property type="protein sequence ID" value="OUM85327.1"/>
    <property type="molecule type" value="Genomic_DNA"/>
</dbReference>
<feature type="transmembrane region" description="Helical" evidence="8">
    <location>
        <begin position="115"/>
        <end position="135"/>
    </location>
</feature>
<comment type="caution">
    <text evidence="10">The sequence shown here is derived from an EMBL/GenBank/DDBJ whole genome shotgun (WGS) entry which is preliminary data.</text>
</comment>
<keyword evidence="5 8" id="KW-0812">Transmembrane</keyword>
<dbReference type="Gene3D" id="1.10.3720.10">
    <property type="entry name" value="MetI-like"/>
    <property type="match status" value="1"/>
</dbReference>
<dbReference type="GO" id="GO:0005315">
    <property type="term" value="F:phosphate transmembrane transporter activity"/>
    <property type="evidence" value="ECO:0007669"/>
    <property type="project" value="InterPro"/>
</dbReference>
<comment type="similarity">
    <text evidence="2 8">Belongs to the binding-protein-dependent transport system permease family. CysTW subfamily.</text>
</comment>
<accession>A0A1Y3PGM9</accession>
<dbReference type="GO" id="GO:0005886">
    <property type="term" value="C:plasma membrane"/>
    <property type="evidence" value="ECO:0007669"/>
    <property type="project" value="UniProtKB-SubCell"/>
</dbReference>
<feature type="domain" description="ABC transmembrane type-1" evidence="9">
    <location>
        <begin position="70"/>
        <end position="276"/>
    </location>
</feature>
<dbReference type="PROSITE" id="PS50928">
    <property type="entry name" value="ABC_TM1"/>
    <property type="match status" value="1"/>
</dbReference>
<evidence type="ECO:0000256" key="5">
    <source>
        <dbReference type="ARBA" id="ARBA00022692"/>
    </source>
</evidence>
<feature type="transmembrane region" description="Helical" evidence="8">
    <location>
        <begin position="64"/>
        <end position="95"/>
    </location>
</feature>
<sequence>MELSKARFRRRKMWNRLAHGLFFLATLVGVLVLAVLIADTIRDGWRHLDWQFLSSFASRRAEKAGILAALAGTLWVIGLTIPLVLVIGVATALFLEEYQGQNRWARFIQLNINNLAGVPSIIYGILGLAIFVRFFQLGFVVLAATLTMTLLILPIVIVAAQEAIRSVPPSLRQASLALGATKWQTISRVVLPAALPGILTGFILALSRAIGETAPLIMVGAVTYIRSVPQGLMDEYTVLPIQIYNWVTLPNLAFRELAAAAILVLLAVLLLMNAIAIFIRNRYQNRY</sequence>
<evidence type="ECO:0000256" key="3">
    <source>
        <dbReference type="ARBA" id="ARBA00022448"/>
    </source>
</evidence>
<keyword evidence="3" id="KW-0813">Transport</keyword>
<evidence type="ECO:0000256" key="2">
    <source>
        <dbReference type="ARBA" id="ARBA00007069"/>
    </source>
</evidence>
<keyword evidence="6 8" id="KW-1133">Transmembrane helix</keyword>
<dbReference type="NCBIfam" id="TIGR00974">
    <property type="entry name" value="3a0107s02c"/>
    <property type="match status" value="1"/>
</dbReference>
<protein>
    <recommendedName>
        <fullName evidence="8">Phosphate transport system permease protein PstA</fullName>
    </recommendedName>
</protein>
<evidence type="ECO:0000313" key="10">
    <source>
        <dbReference type="EMBL" id="OUM85327.1"/>
    </source>
</evidence>
<gene>
    <name evidence="10" type="ORF">BAA01_14910</name>
</gene>
<dbReference type="InterPro" id="IPR000515">
    <property type="entry name" value="MetI-like"/>
</dbReference>
<dbReference type="PANTHER" id="PTHR43470:SF5">
    <property type="entry name" value="PHOSPHATE TRANSPORT SYSTEM PERMEASE PROTEIN PSTA"/>
    <property type="match status" value="1"/>
</dbReference>
<evidence type="ECO:0000256" key="6">
    <source>
        <dbReference type="ARBA" id="ARBA00022989"/>
    </source>
</evidence>
<evidence type="ECO:0000256" key="4">
    <source>
        <dbReference type="ARBA" id="ARBA00022475"/>
    </source>
</evidence>
<keyword evidence="4 8" id="KW-1003">Cell membrane</keyword>
<name>A0A1Y3PGM9_9BACI</name>
<dbReference type="Pfam" id="PF00528">
    <property type="entry name" value="BPD_transp_1"/>
    <property type="match status" value="1"/>
</dbReference>
<evidence type="ECO:0000256" key="7">
    <source>
        <dbReference type="ARBA" id="ARBA00023136"/>
    </source>
</evidence>
<evidence type="ECO:0000256" key="1">
    <source>
        <dbReference type="ARBA" id="ARBA00004651"/>
    </source>
</evidence>
<dbReference type="Proteomes" id="UP000196475">
    <property type="component" value="Unassembled WGS sequence"/>
</dbReference>
<keyword evidence="7 8" id="KW-0472">Membrane</keyword>
<organism evidence="10 11">
    <name type="scientific">Bacillus thermozeamaize</name>
    <dbReference type="NCBI Taxonomy" id="230954"/>
    <lineage>
        <taxon>Bacteria</taxon>
        <taxon>Bacillati</taxon>
        <taxon>Bacillota</taxon>
        <taxon>Bacilli</taxon>
        <taxon>Bacillales</taxon>
        <taxon>Bacillaceae</taxon>
        <taxon>Bacillus</taxon>
    </lineage>
</organism>
<evidence type="ECO:0000313" key="11">
    <source>
        <dbReference type="Proteomes" id="UP000196475"/>
    </source>
</evidence>
<dbReference type="CDD" id="cd06261">
    <property type="entry name" value="TM_PBP2"/>
    <property type="match status" value="1"/>
</dbReference>
<comment type="caution">
    <text evidence="8">Lacks conserved residue(s) required for the propagation of feature annotation.</text>
</comment>